<evidence type="ECO:0000256" key="11">
    <source>
        <dbReference type="ARBA" id="ARBA00032305"/>
    </source>
</evidence>
<protein>
    <recommendedName>
        <fullName evidence="7">Putative 4-hydroxy-4-methyl-2-oxoglutarate aldolase</fullName>
        <ecNumber evidence="6">4.1.1.112</ecNumber>
        <ecNumber evidence="5">4.1.3.17</ecNumber>
    </recommendedName>
    <alternativeName>
        <fullName evidence="11">Oxaloacetate decarboxylase</fullName>
    </alternativeName>
    <alternativeName>
        <fullName evidence="9">Regulator of ribonuclease activity homolog</fullName>
    </alternativeName>
    <alternativeName>
        <fullName evidence="10">RraA-like protein</fullName>
    </alternativeName>
</protein>
<name>A0A852X2R1_9MICO</name>
<evidence type="ECO:0000256" key="5">
    <source>
        <dbReference type="ARBA" id="ARBA00012213"/>
    </source>
</evidence>
<dbReference type="InterPro" id="IPR005493">
    <property type="entry name" value="RraA/RraA-like"/>
</dbReference>
<evidence type="ECO:0000256" key="9">
    <source>
        <dbReference type="ARBA" id="ARBA00029596"/>
    </source>
</evidence>
<evidence type="ECO:0000256" key="1">
    <source>
        <dbReference type="ARBA" id="ARBA00001342"/>
    </source>
</evidence>
<feature type="binding site" evidence="13">
    <location>
        <position position="146"/>
    </location>
    <ligand>
        <name>substrate</name>
    </ligand>
</feature>
<dbReference type="NCBIfam" id="NF006093">
    <property type="entry name" value="PRK08245.1"/>
    <property type="match status" value="1"/>
</dbReference>
<dbReference type="RefSeq" id="WP_179552244.1">
    <property type="nucleotide sequence ID" value="NZ_JACCFI010000001.1"/>
</dbReference>
<dbReference type="CDD" id="cd16841">
    <property type="entry name" value="RraA_family"/>
    <property type="match status" value="1"/>
</dbReference>
<evidence type="ECO:0000256" key="6">
    <source>
        <dbReference type="ARBA" id="ARBA00012947"/>
    </source>
</evidence>
<proteinExistence type="inferred from homology"/>
<evidence type="ECO:0000256" key="13">
    <source>
        <dbReference type="PIRSR" id="PIRSR605493-1"/>
    </source>
</evidence>
<evidence type="ECO:0000256" key="8">
    <source>
        <dbReference type="ARBA" id="ARBA00025046"/>
    </source>
</evidence>
<reference evidence="14 15" key="1">
    <citation type="submission" date="2020-07" db="EMBL/GenBank/DDBJ databases">
        <title>Sequencing the genomes of 1000 actinobacteria strains.</title>
        <authorList>
            <person name="Klenk H.-P."/>
        </authorList>
    </citation>
    <scope>NUCLEOTIDE SEQUENCE [LARGE SCALE GENOMIC DNA]</scope>
    <source>
        <strain evidence="14 15">DSM 8598</strain>
    </source>
</reference>
<keyword evidence="13" id="KW-0460">Magnesium</keyword>
<organism evidence="14 15">
    <name type="scientific">Agromyces hippuratus</name>
    <dbReference type="NCBI Taxonomy" id="286438"/>
    <lineage>
        <taxon>Bacteria</taxon>
        <taxon>Bacillati</taxon>
        <taxon>Actinomycetota</taxon>
        <taxon>Actinomycetes</taxon>
        <taxon>Micrococcales</taxon>
        <taxon>Microbacteriaceae</taxon>
        <taxon>Agromyces</taxon>
    </lineage>
</organism>
<dbReference type="SUPFAM" id="SSF89562">
    <property type="entry name" value="RraA-like"/>
    <property type="match status" value="1"/>
</dbReference>
<dbReference type="GO" id="GO:0008948">
    <property type="term" value="F:oxaloacetate decarboxylase activity"/>
    <property type="evidence" value="ECO:0007669"/>
    <property type="project" value="UniProtKB-EC"/>
</dbReference>
<keyword evidence="15" id="KW-1185">Reference proteome</keyword>
<dbReference type="Pfam" id="PF03737">
    <property type="entry name" value="RraA-like"/>
    <property type="match status" value="1"/>
</dbReference>
<dbReference type="GO" id="GO:0046872">
    <property type="term" value="F:metal ion binding"/>
    <property type="evidence" value="ECO:0007669"/>
    <property type="project" value="UniProtKB-KW"/>
</dbReference>
<evidence type="ECO:0000313" key="15">
    <source>
        <dbReference type="Proteomes" id="UP000549066"/>
    </source>
</evidence>
<evidence type="ECO:0000256" key="4">
    <source>
        <dbReference type="ARBA" id="ARBA00011233"/>
    </source>
</evidence>
<dbReference type="GO" id="GO:0047443">
    <property type="term" value="F:4-hydroxy-4-methyl-2-oxoglutarate aldolase activity"/>
    <property type="evidence" value="ECO:0007669"/>
    <property type="project" value="UniProtKB-EC"/>
</dbReference>
<comment type="similarity">
    <text evidence="3">Belongs to the class II aldolase/RraA-like family.</text>
</comment>
<comment type="cofactor">
    <cofactor evidence="2">
        <name>a divalent metal cation</name>
        <dbReference type="ChEBI" id="CHEBI:60240"/>
    </cofactor>
</comment>
<dbReference type="AlphaFoldDB" id="A0A852X2R1"/>
<evidence type="ECO:0000256" key="3">
    <source>
        <dbReference type="ARBA" id="ARBA00008621"/>
    </source>
</evidence>
<evidence type="ECO:0000256" key="12">
    <source>
        <dbReference type="ARBA" id="ARBA00047973"/>
    </source>
</evidence>
<feature type="binding site" evidence="13">
    <location>
        <position position="147"/>
    </location>
    <ligand>
        <name>Mg(2+)</name>
        <dbReference type="ChEBI" id="CHEBI:18420"/>
    </ligand>
</feature>
<dbReference type="PANTHER" id="PTHR33254">
    <property type="entry name" value="4-HYDROXY-4-METHYL-2-OXOGLUTARATE ALDOLASE 3-RELATED"/>
    <property type="match status" value="1"/>
</dbReference>
<dbReference type="InterPro" id="IPR036704">
    <property type="entry name" value="RraA/RraA-like_sf"/>
</dbReference>
<comment type="cofactor">
    <cofactor evidence="13">
        <name>Mg(2+)</name>
        <dbReference type="ChEBI" id="CHEBI:18420"/>
    </cofactor>
</comment>
<accession>A0A852X2R1</accession>
<evidence type="ECO:0000256" key="2">
    <source>
        <dbReference type="ARBA" id="ARBA00001968"/>
    </source>
</evidence>
<keyword evidence="13" id="KW-0479">Metal-binding</keyword>
<dbReference type="EMBL" id="JACCFI010000001">
    <property type="protein sequence ID" value="NYG22433.1"/>
    <property type="molecule type" value="Genomic_DNA"/>
</dbReference>
<dbReference type="Gene3D" id="3.50.30.40">
    <property type="entry name" value="Ribonuclease E inhibitor RraA/RraA-like"/>
    <property type="match status" value="1"/>
</dbReference>
<evidence type="ECO:0000256" key="10">
    <source>
        <dbReference type="ARBA" id="ARBA00030169"/>
    </source>
</evidence>
<comment type="function">
    <text evidence="8">Catalyzes the aldol cleavage of 4-hydroxy-4-methyl-2-oxoglutarate (HMG) into 2 molecules of pyruvate. Also contains a secondary oxaloacetate (OAA) decarboxylase activity due to the common pyruvate enolate transition state formed following C-C bond cleavage in the retro-aldol and decarboxylation reactions.</text>
</comment>
<comment type="subunit">
    <text evidence="4">Homotrimer.</text>
</comment>
<evidence type="ECO:0000313" key="14">
    <source>
        <dbReference type="EMBL" id="NYG22433.1"/>
    </source>
</evidence>
<evidence type="ECO:0000256" key="7">
    <source>
        <dbReference type="ARBA" id="ARBA00016549"/>
    </source>
</evidence>
<dbReference type="EC" id="4.1.3.17" evidence="5"/>
<comment type="caution">
    <text evidence="14">The sequence shown here is derived from an EMBL/GenBank/DDBJ whole genome shotgun (WGS) entry which is preliminary data.</text>
</comment>
<gene>
    <name evidence="14" type="ORF">BJY17_003180</name>
</gene>
<sequence>MTDRLNAPTSPIELPIRGGSWQRPDAAEMEAMQEIGSATACSKLHQLGIRRSFVDGPRPLTPGQKVVGSALTLQFMPQREDLASGLAQEYVERHTALWAVMETVQPGDVLVIQAYGSAFSGCIGDILARYFQRKGGAGIVVDGRIRDAGRIRALGIPVWSTGATPHYASQSELFPWAYDVPVAVGGALCLPGDFVVADDDGPVIVPQALSPQVRSAAKDHQDWEVFSRERLDTGARLSDYYPLTPDTRAEYEAWRSAAASQR</sequence>
<dbReference type="Proteomes" id="UP000549066">
    <property type="component" value="Unassembled WGS sequence"/>
</dbReference>
<dbReference type="EC" id="4.1.1.112" evidence="6"/>
<dbReference type="PANTHER" id="PTHR33254:SF4">
    <property type="entry name" value="4-HYDROXY-4-METHYL-2-OXOGLUTARATE ALDOLASE 3-RELATED"/>
    <property type="match status" value="1"/>
</dbReference>
<comment type="catalytic activity">
    <reaction evidence="12">
        <text>oxaloacetate + H(+) = pyruvate + CO2</text>
        <dbReference type="Rhea" id="RHEA:15641"/>
        <dbReference type="ChEBI" id="CHEBI:15361"/>
        <dbReference type="ChEBI" id="CHEBI:15378"/>
        <dbReference type="ChEBI" id="CHEBI:16452"/>
        <dbReference type="ChEBI" id="CHEBI:16526"/>
        <dbReference type="EC" id="4.1.1.112"/>
    </reaction>
</comment>
<feature type="binding site" evidence="13">
    <location>
        <begin position="124"/>
        <end position="127"/>
    </location>
    <ligand>
        <name>substrate</name>
    </ligand>
</feature>
<comment type="catalytic activity">
    <reaction evidence="1">
        <text>4-hydroxy-4-methyl-2-oxoglutarate = 2 pyruvate</text>
        <dbReference type="Rhea" id="RHEA:22748"/>
        <dbReference type="ChEBI" id="CHEBI:15361"/>
        <dbReference type="ChEBI" id="CHEBI:58276"/>
        <dbReference type="EC" id="4.1.3.17"/>
    </reaction>
</comment>